<keyword evidence="2" id="KW-0472">Membrane</keyword>
<dbReference type="AlphaFoldDB" id="A0A1B0AX51"/>
<dbReference type="EMBL" id="JXJN01005051">
    <property type="status" value="NOT_ANNOTATED_CDS"/>
    <property type="molecule type" value="Genomic_DNA"/>
</dbReference>
<keyword evidence="2" id="KW-1133">Transmembrane helix</keyword>
<evidence type="ECO:0000313" key="4">
    <source>
        <dbReference type="Proteomes" id="UP000092460"/>
    </source>
</evidence>
<keyword evidence="4" id="KW-1185">Reference proteome</keyword>
<reference evidence="4" key="1">
    <citation type="submission" date="2015-01" db="EMBL/GenBank/DDBJ databases">
        <authorList>
            <person name="Aksoy S."/>
            <person name="Warren W."/>
            <person name="Wilson R.K."/>
        </authorList>
    </citation>
    <scope>NUCLEOTIDE SEQUENCE [LARGE SCALE GENOMIC DNA]</scope>
    <source>
        <strain evidence="4">IAEA</strain>
    </source>
</reference>
<feature type="compositionally biased region" description="Low complexity" evidence="1">
    <location>
        <begin position="105"/>
        <end position="131"/>
    </location>
</feature>
<dbReference type="VEuPathDB" id="VectorBase:GPPI011703"/>
<evidence type="ECO:0000313" key="3">
    <source>
        <dbReference type="EnsemblMetazoa" id="GPPI011703-PA"/>
    </source>
</evidence>
<proteinExistence type="predicted"/>
<accession>A0A1B0AX51</accession>
<sequence length="166" mass="19161">MTERFQSELMIRRPDKPKRIELIKLFTTKQYVKCTSNVNLTQNWRQQQRDFRVSCKSSAIVDLCKCAVLHDLTIRKDITTLIIPNVLYFRYKREFFICNQSDLNSSSSSSNSSSSSSVIDRPSLSSSSSSFEKSKGGIITKNTNKNICFYLFSLYIMFVVMLYVNA</sequence>
<dbReference type="Proteomes" id="UP000092460">
    <property type="component" value="Unassembled WGS sequence"/>
</dbReference>
<organism evidence="3 4">
    <name type="scientific">Glossina palpalis gambiensis</name>
    <dbReference type="NCBI Taxonomy" id="67801"/>
    <lineage>
        <taxon>Eukaryota</taxon>
        <taxon>Metazoa</taxon>
        <taxon>Ecdysozoa</taxon>
        <taxon>Arthropoda</taxon>
        <taxon>Hexapoda</taxon>
        <taxon>Insecta</taxon>
        <taxon>Pterygota</taxon>
        <taxon>Neoptera</taxon>
        <taxon>Endopterygota</taxon>
        <taxon>Diptera</taxon>
        <taxon>Brachycera</taxon>
        <taxon>Muscomorpha</taxon>
        <taxon>Hippoboscoidea</taxon>
        <taxon>Glossinidae</taxon>
        <taxon>Glossina</taxon>
    </lineage>
</organism>
<reference evidence="3" key="2">
    <citation type="submission" date="2020-05" db="UniProtKB">
        <authorList>
            <consortium name="EnsemblMetazoa"/>
        </authorList>
    </citation>
    <scope>IDENTIFICATION</scope>
    <source>
        <strain evidence="3">IAEA</strain>
    </source>
</reference>
<keyword evidence="2" id="KW-0812">Transmembrane</keyword>
<protein>
    <submittedName>
        <fullName evidence="3">Uncharacterized protein</fullName>
    </submittedName>
</protein>
<evidence type="ECO:0000256" key="1">
    <source>
        <dbReference type="SAM" id="MobiDB-lite"/>
    </source>
</evidence>
<feature type="region of interest" description="Disordered" evidence="1">
    <location>
        <begin position="102"/>
        <end position="135"/>
    </location>
</feature>
<evidence type="ECO:0000256" key="2">
    <source>
        <dbReference type="SAM" id="Phobius"/>
    </source>
</evidence>
<name>A0A1B0AX51_9MUSC</name>
<feature type="transmembrane region" description="Helical" evidence="2">
    <location>
        <begin position="147"/>
        <end position="164"/>
    </location>
</feature>
<dbReference type="EnsemblMetazoa" id="GPPI011703-RA">
    <property type="protein sequence ID" value="GPPI011703-PA"/>
    <property type="gene ID" value="GPPI011703"/>
</dbReference>